<dbReference type="EMBL" id="UINC01043989">
    <property type="protein sequence ID" value="SVB48809.1"/>
    <property type="molecule type" value="Genomic_DNA"/>
</dbReference>
<protein>
    <submittedName>
        <fullName evidence="1">Uncharacterized protein</fullName>
    </submittedName>
</protein>
<organism evidence="1">
    <name type="scientific">marine metagenome</name>
    <dbReference type="NCBI Taxonomy" id="408172"/>
    <lineage>
        <taxon>unclassified sequences</taxon>
        <taxon>metagenomes</taxon>
        <taxon>ecological metagenomes</taxon>
    </lineage>
</organism>
<name>A0A382EEH8_9ZZZZ</name>
<feature type="non-terminal residue" evidence="1">
    <location>
        <position position="56"/>
    </location>
</feature>
<dbReference type="AlphaFoldDB" id="A0A382EEH8"/>
<evidence type="ECO:0000313" key="1">
    <source>
        <dbReference type="EMBL" id="SVB48809.1"/>
    </source>
</evidence>
<accession>A0A382EEH8</accession>
<proteinExistence type="predicted"/>
<sequence>MKEKKRLKTINRIKDLSVDLDINLFDIIPEYVIKELSPNYQRPSIGFKMVTNIVDN</sequence>
<gene>
    <name evidence="1" type="ORF">METZ01_LOCUS201663</name>
</gene>
<reference evidence="1" key="1">
    <citation type="submission" date="2018-05" db="EMBL/GenBank/DDBJ databases">
        <authorList>
            <person name="Lanie J.A."/>
            <person name="Ng W.-L."/>
            <person name="Kazmierczak K.M."/>
            <person name="Andrzejewski T.M."/>
            <person name="Davidsen T.M."/>
            <person name="Wayne K.J."/>
            <person name="Tettelin H."/>
            <person name="Glass J.I."/>
            <person name="Rusch D."/>
            <person name="Podicherti R."/>
            <person name="Tsui H.-C.T."/>
            <person name="Winkler M.E."/>
        </authorList>
    </citation>
    <scope>NUCLEOTIDE SEQUENCE</scope>
</reference>